<dbReference type="GO" id="GO:0016301">
    <property type="term" value="F:kinase activity"/>
    <property type="evidence" value="ECO:0007669"/>
    <property type="project" value="UniProtKB-KW"/>
</dbReference>
<keyword evidence="2" id="KW-0808">Transferase</keyword>
<dbReference type="STRING" id="665118.SAMN02983003_3440"/>
<dbReference type="OrthoDB" id="3192509at2"/>
<dbReference type="InterPro" id="IPR006083">
    <property type="entry name" value="PRK/URK"/>
</dbReference>
<sequence length="225" mass="24260">MIGPERLSLSHDAALALLAERALTLIAPGTHRRAVLGIAGGPGTGKSTLAQALLARLNQEAPGLAALVPLDGFHMRQDKLVALGLADRKGAHETFEAEAFIATLAALREARTEHTLPVYSRAIEDVVDDGLVVPASARLLIAEGNYLLMATAPWWPILPLLDLAVHIDLPREAVARRLAIRHAEHGLFTPEQIARHIDSVDLPNYDRVNRCRGRAHLVIALTPEG</sequence>
<evidence type="ECO:0000259" key="1">
    <source>
        <dbReference type="Pfam" id="PF00485"/>
    </source>
</evidence>
<organism evidence="2 3">
    <name type="scientific">Devosia enhydra</name>
    <dbReference type="NCBI Taxonomy" id="665118"/>
    <lineage>
        <taxon>Bacteria</taxon>
        <taxon>Pseudomonadati</taxon>
        <taxon>Pseudomonadota</taxon>
        <taxon>Alphaproteobacteria</taxon>
        <taxon>Hyphomicrobiales</taxon>
        <taxon>Devosiaceae</taxon>
        <taxon>Devosia</taxon>
    </lineage>
</organism>
<evidence type="ECO:0000313" key="2">
    <source>
        <dbReference type="EMBL" id="SFZ86262.1"/>
    </source>
</evidence>
<dbReference type="AlphaFoldDB" id="A0A1K2I1K0"/>
<proteinExistence type="predicted"/>
<dbReference type="GO" id="GO:0005524">
    <property type="term" value="F:ATP binding"/>
    <property type="evidence" value="ECO:0007669"/>
    <property type="project" value="InterPro"/>
</dbReference>
<name>A0A1K2I1K0_9HYPH</name>
<dbReference type="Gene3D" id="3.40.50.300">
    <property type="entry name" value="P-loop containing nucleotide triphosphate hydrolases"/>
    <property type="match status" value="3"/>
</dbReference>
<dbReference type="EMBL" id="FPKU01000003">
    <property type="protein sequence ID" value="SFZ86262.1"/>
    <property type="molecule type" value="Genomic_DNA"/>
</dbReference>
<reference evidence="2 3" key="1">
    <citation type="submission" date="2016-11" db="EMBL/GenBank/DDBJ databases">
        <authorList>
            <person name="Jaros S."/>
            <person name="Januszkiewicz K."/>
            <person name="Wedrychowicz H."/>
        </authorList>
    </citation>
    <scope>NUCLEOTIDE SEQUENCE [LARGE SCALE GENOMIC DNA]</scope>
    <source>
        <strain evidence="2 3">ATCC 23634</strain>
    </source>
</reference>
<protein>
    <submittedName>
        <fullName evidence="2">Panthothenate kinase</fullName>
    </submittedName>
</protein>
<evidence type="ECO:0000313" key="3">
    <source>
        <dbReference type="Proteomes" id="UP000183447"/>
    </source>
</evidence>
<keyword evidence="2" id="KW-0418">Kinase</keyword>
<dbReference type="Proteomes" id="UP000183447">
    <property type="component" value="Unassembled WGS sequence"/>
</dbReference>
<dbReference type="PANTHER" id="PTHR10285">
    <property type="entry name" value="URIDINE KINASE"/>
    <property type="match status" value="1"/>
</dbReference>
<gene>
    <name evidence="2" type="ORF">SAMN02983003_3440</name>
</gene>
<dbReference type="RefSeq" id="WP_072345709.1">
    <property type="nucleotide sequence ID" value="NZ_FPKU01000003.1"/>
</dbReference>
<dbReference type="Pfam" id="PF00485">
    <property type="entry name" value="PRK"/>
    <property type="match status" value="1"/>
</dbReference>
<dbReference type="SUPFAM" id="SSF52540">
    <property type="entry name" value="P-loop containing nucleoside triphosphate hydrolases"/>
    <property type="match status" value="1"/>
</dbReference>
<dbReference type="InterPro" id="IPR027417">
    <property type="entry name" value="P-loop_NTPase"/>
</dbReference>
<feature type="domain" description="Phosphoribulokinase/uridine kinase" evidence="1">
    <location>
        <begin position="35"/>
        <end position="223"/>
    </location>
</feature>
<keyword evidence="3" id="KW-1185">Reference proteome</keyword>
<accession>A0A1K2I1K0</accession>